<keyword evidence="3" id="KW-0472">Membrane</keyword>
<gene>
    <name evidence="5" type="ORF">SAMN02745249_00242</name>
</gene>
<dbReference type="GO" id="GO:0016810">
    <property type="term" value="F:hydrolase activity, acting on carbon-nitrogen (but not peptide) bonds"/>
    <property type="evidence" value="ECO:0007669"/>
    <property type="project" value="InterPro"/>
</dbReference>
<reference evidence="5 6" key="1">
    <citation type="submission" date="2016-11" db="EMBL/GenBank/DDBJ databases">
        <authorList>
            <person name="Jaros S."/>
            <person name="Januszkiewicz K."/>
            <person name="Wedrychowicz H."/>
        </authorList>
    </citation>
    <scope>NUCLEOTIDE SEQUENCE [LARGE SCALE GENOMIC DNA]</scope>
    <source>
        <strain evidence="5 6">DSM 15692</strain>
    </source>
</reference>
<dbReference type="GO" id="GO:0016020">
    <property type="term" value="C:membrane"/>
    <property type="evidence" value="ECO:0007669"/>
    <property type="project" value="TreeGrafter"/>
</dbReference>
<dbReference type="EMBL" id="FQUF01000003">
    <property type="protein sequence ID" value="SHE33811.1"/>
    <property type="molecule type" value="Genomic_DNA"/>
</dbReference>
<feature type="domain" description="NodB homology" evidence="4">
    <location>
        <begin position="285"/>
        <end position="462"/>
    </location>
</feature>
<proteinExistence type="predicted"/>
<dbReference type="Pfam" id="PF01522">
    <property type="entry name" value="Polysacc_deac_1"/>
    <property type="match status" value="1"/>
</dbReference>
<dbReference type="GO" id="GO:0005975">
    <property type="term" value="P:carbohydrate metabolic process"/>
    <property type="evidence" value="ECO:0007669"/>
    <property type="project" value="InterPro"/>
</dbReference>
<protein>
    <submittedName>
        <fullName evidence="5">Polysaccharide deacetylase family sporulation protein PdaB</fullName>
    </submittedName>
</protein>
<evidence type="ECO:0000256" key="1">
    <source>
        <dbReference type="ARBA" id="ARBA00022723"/>
    </source>
</evidence>
<dbReference type="SUPFAM" id="SSF88713">
    <property type="entry name" value="Glycoside hydrolase/deacetylase"/>
    <property type="match status" value="1"/>
</dbReference>
<dbReference type="PANTHER" id="PTHR10587:SF133">
    <property type="entry name" value="CHITIN DEACETYLASE 1-RELATED"/>
    <property type="match status" value="1"/>
</dbReference>
<dbReference type="InterPro" id="IPR011330">
    <property type="entry name" value="Glyco_hydro/deAcase_b/a-brl"/>
</dbReference>
<evidence type="ECO:0000313" key="5">
    <source>
        <dbReference type="EMBL" id="SHE33811.1"/>
    </source>
</evidence>
<keyword evidence="3" id="KW-1133">Transmembrane helix</keyword>
<name>A0A1M4SNN2_9LACT</name>
<evidence type="ECO:0000259" key="4">
    <source>
        <dbReference type="PROSITE" id="PS51677"/>
    </source>
</evidence>
<sequence>MKRLTKAGKIIVSLGSLVFILFLFFVFWKIWFPHETSSGKDLNKEEKIEVNDSHFPGIHLETVTKETDKYVYAINTPTIENEIIDDIIQSWLTNEKEKFLEEVEASPSNNFQSLLNIHLTTIPITDSIYNFIFEGYQITGGANGFTKYQTYTFDISQDNFLSLEDFIDLSDENITEFKEIILAVIANDPELSEGIIEELLDDSLKQIKELKWSINEENFSVYWDEYEIAIGAVGAVHLVIPIDQIEPLLTTEAKNFLDRSGLNEEDDDTQIVDQRPADDLDPDGKYVALTFDDGPHSSVTPRILNILSEHNAKATFFMLGNQVEYYPKLVQRVAQEGHEIGNHSQTHIDLTVSDNDRLNEELNYTNELIKDITGYNPVYIRPPYGAYNDQVIKQATDLNQPIIMWSVDSLDWQSRDPEAINQEITSQVSNGAIILMHDIHETTADALPTVLENLEANGYKFVTVSELLKWQKAMGVGPHFGNY</sequence>
<dbReference type="RefSeq" id="WP_073294968.1">
    <property type="nucleotide sequence ID" value="NZ_FQUF01000003.1"/>
</dbReference>
<organism evidence="5 6">
    <name type="scientific">Atopostipes suicloacalis DSM 15692</name>
    <dbReference type="NCBI Taxonomy" id="1121025"/>
    <lineage>
        <taxon>Bacteria</taxon>
        <taxon>Bacillati</taxon>
        <taxon>Bacillota</taxon>
        <taxon>Bacilli</taxon>
        <taxon>Lactobacillales</taxon>
        <taxon>Carnobacteriaceae</taxon>
        <taxon>Atopostipes</taxon>
    </lineage>
</organism>
<dbReference type="InterPro" id="IPR002509">
    <property type="entry name" value="NODB_dom"/>
</dbReference>
<dbReference type="Gene3D" id="3.90.640.20">
    <property type="entry name" value="Heat-shock cognate protein, ATPase"/>
    <property type="match status" value="1"/>
</dbReference>
<dbReference type="Proteomes" id="UP000184128">
    <property type="component" value="Unassembled WGS sequence"/>
</dbReference>
<dbReference type="AlphaFoldDB" id="A0A1M4SNN2"/>
<dbReference type="STRING" id="1121025.SAMN02745249_00242"/>
<evidence type="ECO:0000256" key="3">
    <source>
        <dbReference type="SAM" id="Phobius"/>
    </source>
</evidence>
<evidence type="ECO:0000256" key="2">
    <source>
        <dbReference type="ARBA" id="ARBA00022801"/>
    </source>
</evidence>
<evidence type="ECO:0000313" key="6">
    <source>
        <dbReference type="Proteomes" id="UP000184128"/>
    </source>
</evidence>
<dbReference type="CDD" id="cd10954">
    <property type="entry name" value="CE4_CtAXE_like"/>
    <property type="match status" value="1"/>
</dbReference>
<accession>A0A1M4SNN2</accession>
<dbReference type="Gene3D" id="3.20.20.370">
    <property type="entry name" value="Glycoside hydrolase/deacetylase"/>
    <property type="match status" value="1"/>
</dbReference>
<keyword evidence="3" id="KW-0812">Transmembrane</keyword>
<dbReference type="OrthoDB" id="9812065at2"/>
<keyword evidence="2" id="KW-0378">Hydrolase</keyword>
<dbReference type="InterPro" id="IPR050248">
    <property type="entry name" value="Polysacc_deacetylase_ArnD"/>
</dbReference>
<dbReference type="GO" id="GO:0046872">
    <property type="term" value="F:metal ion binding"/>
    <property type="evidence" value="ECO:0007669"/>
    <property type="project" value="UniProtKB-KW"/>
</dbReference>
<feature type="transmembrane region" description="Helical" evidence="3">
    <location>
        <begin position="12"/>
        <end position="31"/>
    </location>
</feature>
<keyword evidence="6" id="KW-1185">Reference proteome</keyword>
<dbReference type="PANTHER" id="PTHR10587">
    <property type="entry name" value="GLYCOSYL TRANSFERASE-RELATED"/>
    <property type="match status" value="1"/>
</dbReference>
<dbReference type="PROSITE" id="PS51677">
    <property type="entry name" value="NODB"/>
    <property type="match status" value="1"/>
</dbReference>
<dbReference type="Gene3D" id="3.30.565.40">
    <property type="entry name" value="Fervidobacterium nodosum Rt17-B1 like"/>
    <property type="match status" value="1"/>
</dbReference>
<keyword evidence="1" id="KW-0479">Metal-binding</keyword>
<dbReference type="InterPro" id="IPR037126">
    <property type="entry name" value="PdaC/RsiV-like_sf"/>
</dbReference>